<keyword evidence="2" id="KW-0472">Membrane</keyword>
<keyword evidence="1" id="KW-0677">Repeat</keyword>
<dbReference type="AlphaFoldDB" id="A0A2S8SW24"/>
<dbReference type="InParanoid" id="A0A2S8SW24"/>
<dbReference type="OrthoDB" id="3628183at2"/>
<dbReference type="Proteomes" id="UP000237684">
    <property type="component" value="Unassembled WGS sequence"/>
</dbReference>
<feature type="transmembrane region" description="Helical" evidence="2">
    <location>
        <begin position="314"/>
        <end position="334"/>
    </location>
</feature>
<evidence type="ECO:0000313" key="4">
    <source>
        <dbReference type="EMBL" id="PQV64993.1"/>
    </source>
</evidence>
<keyword evidence="5" id="KW-1185">Reference proteome</keyword>
<evidence type="ECO:0000256" key="1">
    <source>
        <dbReference type="PROSITE-ProRule" id="PRU01251"/>
    </source>
</evidence>
<name>A0A2S8SW24_9BACT</name>
<protein>
    <submittedName>
        <fullName evidence="4">Clp amino terminal domain-containing protein, pathogenicity island component</fullName>
    </submittedName>
</protein>
<comment type="caution">
    <text evidence="4">The sequence shown here is derived from an EMBL/GenBank/DDBJ whole genome shotgun (WGS) entry which is preliminary data.</text>
</comment>
<dbReference type="EMBL" id="NIGF01000003">
    <property type="protein sequence ID" value="PQV64993.1"/>
    <property type="molecule type" value="Genomic_DNA"/>
</dbReference>
<gene>
    <name evidence="4" type="ORF">B1R32_103263</name>
</gene>
<feature type="domain" description="Clp R" evidence="3">
    <location>
        <begin position="145"/>
        <end position="281"/>
    </location>
</feature>
<dbReference type="Pfam" id="PF02861">
    <property type="entry name" value="Clp_N"/>
    <property type="match status" value="2"/>
</dbReference>
<evidence type="ECO:0000256" key="2">
    <source>
        <dbReference type="SAM" id="Phobius"/>
    </source>
</evidence>
<dbReference type="Gene3D" id="1.10.1780.10">
    <property type="entry name" value="Clp, N-terminal domain"/>
    <property type="match status" value="2"/>
</dbReference>
<reference evidence="4 5" key="1">
    <citation type="journal article" date="2018" name="Syst. Appl. Microbiol.">
        <title>Abditibacterium utsteinense sp. nov., the first cultivated member of candidate phylum FBP, isolated from ice-free Antarctic soil samples.</title>
        <authorList>
            <person name="Tahon G."/>
            <person name="Tytgat B."/>
            <person name="Lebbe L."/>
            <person name="Carlier A."/>
            <person name="Willems A."/>
        </authorList>
    </citation>
    <scope>NUCLEOTIDE SEQUENCE [LARGE SCALE GENOMIC DNA]</scope>
    <source>
        <strain evidence="4 5">LMG 29911</strain>
    </source>
</reference>
<keyword evidence="2" id="KW-0812">Transmembrane</keyword>
<dbReference type="InterPro" id="IPR004176">
    <property type="entry name" value="Clp_R_N"/>
</dbReference>
<evidence type="ECO:0000313" key="5">
    <source>
        <dbReference type="Proteomes" id="UP000237684"/>
    </source>
</evidence>
<dbReference type="SUPFAM" id="SSF81923">
    <property type="entry name" value="Double Clp-N motif"/>
    <property type="match status" value="2"/>
</dbReference>
<organism evidence="4 5">
    <name type="scientific">Abditibacterium utsteinense</name>
    <dbReference type="NCBI Taxonomy" id="1960156"/>
    <lineage>
        <taxon>Bacteria</taxon>
        <taxon>Pseudomonadati</taxon>
        <taxon>Abditibacteriota</taxon>
        <taxon>Abditibacteriia</taxon>
        <taxon>Abditibacteriales</taxon>
        <taxon>Abditibacteriaceae</taxon>
        <taxon>Abditibacterium</taxon>
    </lineage>
</organism>
<dbReference type="RefSeq" id="WP_123580388.1">
    <property type="nucleotide sequence ID" value="NZ_NIGF01000003.1"/>
</dbReference>
<evidence type="ECO:0000259" key="3">
    <source>
        <dbReference type="PROSITE" id="PS51903"/>
    </source>
</evidence>
<keyword evidence="2" id="KW-1133">Transmembrane helix</keyword>
<sequence>MPASTPLPLSPALQQQWASATEKYGIIGEAHLFIELLEDPGDETLAALLALSGVSREEARLYTQSWIEKEGLDADKKVALSRSASQVVRIASLQAQLDQSPHIETHHLFLACVSHRKGAHLGEVLRPLGLEVGQLRAHLRGLQAQNDGFTPRAQKALEGAQAAMRASFCGRISTAHLLLGVLSDEESAERLQNAGLDLEDLKKRARDSIKNDGEIASPQKRFSPGAKRALERAAREAKGAGHRYIDCGHLLLALLPQGETLREKWLARGRKLDSVDELWTVEEAAIVRGALGNPPQTKLRPSKPKMQRSTSHKLAVFTVLATVFWFALIANLSTGSNSQIIRFLNIVATLVVPFLWLLTFVVVIASLLQSLKK</sequence>
<proteinExistence type="predicted"/>
<dbReference type="InterPro" id="IPR036628">
    <property type="entry name" value="Clp_N_dom_sf"/>
</dbReference>
<accession>A0A2S8SW24</accession>
<dbReference type="PROSITE" id="PS51903">
    <property type="entry name" value="CLP_R"/>
    <property type="match status" value="1"/>
</dbReference>
<feature type="transmembrane region" description="Helical" evidence="2">
    <location>
        <begin position="340"/>
        <end position="368"/>
    </location>
</feature>